<dbReference type="EMBL" id="JWTB01000014">
    <property type="protein sequence ID" value="KIC67565.1"/>
    <property type="molecule type" value="Genomic_DNA"/>
</dbReference>
<keyword evidence="3" id="KW-0804">Transcription</keyword>
<dbReference type="RefSeq" id="WP_043451483.1">
    <property type="nucleotide sequence ID" value="NZ_JBFBKS010000010.1"/>
</dbReference>
<sequence>MATKNQASGGVSRQVLADHVYEALLVALMDGRLEAGTPVSIDGMARELDVSPTPVREALARLEATGMVRRMALRGYRVAPLFTPDELADLMDARLVIEPANAFMACRHAGSELTGQLQQAIEDLKAAPRGPSFAEFRAYWEADERFHRLIAESADNQFLLSAYNALGGQVQRFRFFGGLGVTDADYAIAEHTEILKAFEAGDAELARQKMIDHIEGVKQRSQHDSEVRS</sequence>
<comment type="caution">
    <text evidence="5">The sequence shown here is derived from an EMBL/GenBank/DDBJ whole genome shotgun (WGS) entry which is preliminary data.</text>
</comment>
<dbReference type="SMART" id="SM00895">
    <property type="entry name" value="FCD"/>
    <property type="match status" value="1"/>
</dbReference>
<dbReference type="InterPro" id="IPR000524">
    <property type="entry name" value="Tscrpt_reg_HTH_GntR"/>
</dbReference>
<dbReference type="PROSITE" id="PS50949">
    <property type="entry name" value="HTH_GNTR"/>
    <property type="match status" value="1"/>
</dbReference>
<dbReference type="SUPFAM" id="SSF46785">
    <property type="entry name" value="Winged helix' DNA-binding domain"/>
    <property type="match status" value="1"/>
</dbReference>
<evidence type="ECO:0000259" key="4">
    <source>
        <dbReference type="PROSITE" id="PS50949"/>
    </source>
</evidence>
<evidence type="ECO:0000313" key="5">
    <source>
        <dbReference type="EMBL" id="KIC67565.1"/>
    </source>
</evidence>
<protein>
    <submittedName>
        <fullName evidence="5">GntR family transcriptional regulator</fullName>
    </submittedName>
</protein>
<dbReference type="Pfam" id="PF00392">
    <property type="entry name" value="GntR"/>
    <property type="match status" value="1"/>
</dbReference>
<dbReference type="PANTHER" id="PTHR43537:SF5">
    <property type="entry name" value="UXU OPERON TRANSCRIPTIONAL REGULATOR"/>
    <property type="match status" value="1"/>
</dbReference>
<dbReference type="SUPFAM" id="SSF48008">
    <property type="entry name" value="GntR ligand-binding domain-like"/>
    <property type="match status" value="1"/>
</dbReference>
<dbReference type="AlphaFoldDB" id="A0A0B4DSZ6"/>
<keyword evidence="1" id="KW-0805">Transcription regulation</keyword>
<dbReference type="InterPro" id="IPR008920">
    <property type="entry name" value="TF_FadR/GntR_C"/>
</dbReference>
<dbReference type="GO" id="GO:0003677">
    <property type="term" value="F:DNA binding"/>
    <property type="evidence" value="ECO:0007669"/>
    <property type="project" value="UniProtKB-KW"/>
</dbReference>
<evidence type="ECO:0000313" key="6">
    <source>
        <dbReference type="Proteomes" id="UP000031196"/>
    </source>
</evidence>
<dbReference type="InterPro" id="IPR036388">
    <property type="entry name" value="WH-like_DNA-bd_sf"/>
</dbReference>
<name>A0A0B4DSZ6_PSEPS</name>
<proteinExistence type="predicted"/>
<gene>
    <name evidence="5" type="ORF">RM50_07840</name>
</gene>
<dbReference type="Gene3D" id="1.10.10.10">
    <property type="entry name" value="Winged helix-like DNA-binding domain superfamily/Winged helix DNA-binding domain"/>
    <property type="match status" value="1"/>
</dbReference>
<dbReference type="GO" id="GO:0003700">
    <property type="term" value="F:DNA-binding transcription factor activity"/>
    <property type="evidence" value="ECO:0007669"/>
    <property type="project" value="InterPro"/>
</dbReference>
<evidence type="ECO:0000256" key="3">
    <source>
        <dbReference type="ARBA" id="ARBA00023163"/>
    </source>
</evidence>
<keyword evidence="2" id="KW-0238">DNA-binding</keyword>
<dbReference type="Gene3D" id="1.20.120.530">
    <property type="entry name" value="GntR ligand-binding domain-like"/>
    <property type="match status" value="1"/>
</dbReference>
<dbReference type="SMART" id="SM00345">
    <property type="entry name" value="HTH_GNTR"/>
    <property type="match status" value="1"/>
</dbReference>
<feature type="domain" description="HTH gntR-type" evidence="4">
    <location>
        <begin position="14"/>
        <end position="81"/>
    </location>
</feature>
<dbReference type="OrthoDB" id="3289286at2"/>
<evidence type="ECO:0000256" key="1">
    <source>
        <dbReference type="ARBA" id="ARBA00023015"/>
    </source>
</evidence>
<reference evidence="5 6" key="1">
    <citation type="submission" date="2014-12" db="EMBL/GenBank/DDBJ databases">
        <title>Genome sequencing of Arthrobacter phenanthrenivorans SWC37.</title>
        <authorList>
            <person name="Tan P.W."/>
            <person name="Chan K.-G."/>
        </authorList>
    </citation>
    <scope>NUCLEOTIDE SEQUENCE [LARGE SCALE GENOMIC DNA]</scope>
    <source>
        <strain evidence="5 6">SWC37</strain>
    </source>
</reference>
<evidence type="ECO:0000256" key="2">
    <source>
        <dbReference type="ARBA" id="ARBA00023125"/>
    </source>
</evidence>
<dbReference type="Proteomes" id="UP000031196">
    <property type="component" value="Unassembled WGS sequence"/>
</dbReference>
<organism evidence="5 6">
    <name type="scientific">Pseudarthrobacter phenanthrenivorans</name>
    <name type="common">Arthrobacter phenanthrenivorans</name>
    <dbReference type="NCBI Taxonomy" id="361575"/>
    <lineage>
        <taxon>Bacteria</taxon>
        <taxon>Bacillati</taxon>
        <taxon>Actinomycetota</taxon>
        <taxon>Actinomycetes</taxon>
        <taxon>Micrococcales</taxon>
        <taxon>Micrococcaceae</taxon>
        <taxon>Pseudarthrobacter</taxon>
    </lineage>
</organism>
<dbReference type="InterPro" id="IPR011711">
    <property type="entry name" value="GntR_C"/>
</dbReference>
<dbReference type="PANTHER" id="PTHR43537">
    <property type="entry name" value="TRANSCRIPTIONAL REGULATOR, GNTR FAMILY"/>
    <property type="match status" value="1"/>
</dbReference>
<dbReference type="Pfam" id="PF07729">
    <property type="entry name" value="FCD"/>
    <property type="match status" value="1"/>
</dbReference>
<accession>A0A0B4DSZ6</accession>
<dbReference type="InterPro" id="IPR036390">
    <property type="entry name" value="WH_DNA-bd_sf"/>
</dbReference>